<dbReference type="PATRIC" id="fig|1339316.3.peg.1065"/>
<evidence type="ECO:0000259" key="2">
    <source>
        <dbReference type="Pfam" id="PF02357"/>
    </source>
</evidence>
<gene>
    <name evidence="3" type="ORF">M125_1097</name>
</gene>
<reference evidence="3 4" key="1">
    <citation type="submission" date="2014-02" db="EMBL/GenBank/DDBJ databases">
        <authorList>
            <person name="Sears C."/>
            <person name="Carroll K."/>
            <person name="Sack B.R."/>
            <person name="Qadri F."/>
            <person name="Myers L.L."/>
            <person name="Chung G.-T."/>
            <person name="Escheverria P."/>
            <person name="Fraser C.M."/>
            <person name="Sadzewicz L."/>
            <person name="Shefchek K.A."/>
            <person name="Tallon L."/>
            <person name="Das S.P."/>
            <person name="Daugherty S."/>
            <person name="Mongodin E.F."/>
        </authorList>
    </citation>
    <scope>NUCLEOTIDE SEQUENCE [LARGE SCALE GENOMIC DNA]</scope>
    <source>
        <strain evidence="4">3998T(B)3</strain>
    </source>
</reference>
<evidence type="ECO:0000256" key="1">
    <source>
        <dbReference type="ARBA" id="ARBA00023163"/>
    </source>
</evidence>
<dbReference type="Gene3D" id="3.30.70.940">
    <property type="entry name" value="NusG, N-terminal domain"/>
    <property type="match status" value="1"/>
</dbReference>
<organism evidence="3 4">
    <name type="scientific">Bacteroides fragilis str. 3998T(B)3</name>
    <dbReference type="NCBI Taxonomy" id="1339316"/>
    <lineage>
        <taxon>Bacteria</taxon>
        <taxon>Pseudomonadati</taxon>
        <taxon>Bacteroidota</taxon>
        <taxon>Bacteroidia</taxon>
        <taxon>Bacteroidales</taxon>
        <taxon>Bacteroidaceae</taxon>
        <taxon>Bacteroides</taxon>
    </lineage>
</organism>
<dbReference type="GO" id="GO:0006354">
    <property type="term" value="P:DNA-templated transcription elongation"/>
    <property type="evidence" value="ECO:0007669"/>
    <property type="project" value="InterPro"/>
</dbReference>
<dbReference type="AlphaFoldDB" id="A0A015UBH9"/>
<feature type="domain" description="NusG-like N-terminal" evidence="2">
    <location>
        <begin position="10"/>
        <end position="102"/>
    </location>
</feature>
<dbReference type="InterPro" id="IPR006645">
    <property type="entry name" value="NGN-like_dom"/>
</dbReference>
<evidence type="ECO:0000313" key="3">
    <source>
        <dbReference type="EMBL" id="EXY92187.1"/>
    </source>
</evidence>
<dbReference type="InterPro" id="IPR008991">
    <property type="entry name" value="Translation_prot_SH3-like_sf"/>
</dbReference>
<dbReference type="GeneID" id="60366033"/>
<comment type="caution">
    <text evidence="3">The sequence shown here is derived from an EMBL/GenBank/DDBJ whole genome shotgun (WGS) entry which is preliminary data.</text>
</comment>
<keyword evidence="1" id="KW-0804">Transcription</keyword>
<protein>
    <submittedName>
        <fullName evidence="3">Transcription termination factor nusG family protein</fullName>
    </submittedName>
</protein>
<dbReference type="SUPFAM" id="SSF50104">
    <property type="entry name" value="Translation proteins SH3-like domain"/>
    <property type="match status" value="1"/>
</dbReference>
<dbReference type="SUPFAM" id="SSF82679">
    <property type="entry name" value="N-utilization substance G protein NusG, N-terminal domain"/>
    <property type="match status" value="1"/>
</dbReference>
<evidence type="ECO:0000313" key="4">
    <source>
        <dbReference type="Proteomes" id="UP000020773"/>
    </source>
</evidence>
<dbReference type="CDD" id="cd09895">
    <property type="entry name" value="NGN_SP_UpxY"/>
    <property type="match status" value="1"/>
</dbReference>
<dbReference type="Pfam" id="PF02357">
    <property type="entry name" value="NusG"/>
    <property type="match status" value="1"/>
</dbReference>
<accession>A0A015UBH9</accession>
<dbReference type="NCBIfam" id="NF033644">
    <property type="entry name" value="antiterm_UpxY"/>
    <property type="match status" value="1"/>
</dbReference>
<dbReference type="EMBL" id="JGDB01000022">
    <property type="protein sequence ID" value="EXY92187.1"/>
    <property type="molecule type" value="Genomic_DNA"/>
</dbReference>
<sequence length="178" mass="20267">MEVEKETEIWFAMRATYRRETDAMRLLAKENLGCFVPMQYKISIKKGKKVRVLVPIIHNLIFIHACPSEVKRVKSMVAYLQYITDTRSGKKIIIPDNEMQRFIAVAGTYSDHLLYFQPDELNLSKGTKVRITGGDFEGQEGVFLKVKGARDRRVVIAIQGVIAVAMATIHPDLIEVIK</sequence>
<dbReference type="Proteomes" id="UP000020773">
    <property type="component" value="Unassembled WGS sequence"/>
</dbReference>
<dbReference type="InterPro" id="IPR036735">
    <property type="entry name" value="NGN_dom_sf"/>
</dbReference>
<proteinExistence type="predicted"/>
<name>A0A015UBH9_BACFG</name>
<dbReference type="RefSeq" id="WP_005784914.1">
    <property type="nucleotide sequence ID" value="NZ_JGDB01000022.1"/>
</dbReference>